<sequence>MDLVVGASESTVKSLLGKLGSLLAQECTLVRGVSGDLQYINDELASMQSFLRDLSATGEGRGQGHDHRMQDWMKQIRDLTYDIEDCVDDSGHRIRSLPSDMC</sequence>
<evidence type="ECO:0000259" key="6">
    <source>
        <dbReference type="Pfam" id="PF18052"/>
    </source>
</evidence>
<dbReference type="GO" id="GO:0000166">
    <property type="term" value="F:nucleotide binding"/>
    <property type="evidence" value="ECO:0007669"/>
    <property type="project" value="UniProtKB-KW"/>
</dbReference>
<dbReference type="Pfam" id="PF18052">
    <property type="entry name" value="Rx_N"/>
    <property type="match status" value="1"/>
</dbReference>
<evidence type="ECO:0000256" key="1">
    <source>
        <dbReference type="ARBA" id="ARBA00008894"/>
    </source>
</evidence>
<dbReference type="AlphaFoldDB" id="A0AAQ3SEG5"/>
<gene>
    <name evidence="7" type="ORF">U9M48_000243</name>
</gene>
<keyword evidence="3" id="KW-0677">Repeat</keyword>
<dbReference type="Proteomes" id="UP001341281">
    <property type="component" value="Chromosome 01"/>
</dbReference>
<evidence type="ECO:0000313" key="7">
    <source>
        <dbReference type="EMBL" id="WVZ48841.1"/>
    </source>
</evidence>
<dbReference type="Gene3D" id="1.20.5.4130">
    <property type="match status" value="1"/>
</dbReference>
<evidence type="ECO:0000256" key="3">
    <source>
        <dbReference type="ARBA" id="ARBA00022737"/>
    </source>
</evidence>
<name>A0AAQ3SEG5_PASNO</name>
<evidence type="ECO:0000313" key="8">
    <source>
        <dbReference type="Proteomes" id="UP001341281"/>
    </source>
</evidence>
<proteinExistence type="inferred from homology"/>
<evidence type="ECO:0000256" key="4">
    <source>
        <dbReference type="ARBA" id="ARBA00022741"/>
    </source>
</evidence>
<reference evidence="7 8" key="1">
    <citation type="submission" date="2024-02" db="EMBL/GenBank/DDBJ databases">
        <title>High-quality chromosome-scale genome assembly of Pensacola bahiagrass (Paspalum notatum Flugge var. saurae).</title>
        <authorList>
            <person name="Vega J.M."/>
            <person name="Podio M."/>
            <person name="Orjuela J."/>
            <person name="Siena L.A."/>
            <person name="Pessino S.C."/>
            <person name="Combes M.C."/>
            <person name="Mariac C."/>
            <person name="Albertini E."/>
            <person name="Pupilli F."/>
            <person name="Ortiz J.P.A."/>
            <person name="Leblanc O."/>
        </authorList>
    </citation>
    <scope>NUCLEOTIDE SEQUENCE [LARGE SCALE GENOMIC DNA]</scope>
    <source>
        <strain evidence="7">R1</strain>
        <tissue evidence="7">Leaf</tissue>
    </source>
</reference>
<evidence type="ECO:0000256" key="2">
    <source>
        <dbReference type="ARBA" id="ARBA00022614"/>
    </source>
</evidence>
<organism evidence="7 8">
    <name type="scientific">Paspalum notatum var. saurae</name>
    <dbReference type="NCBI Taxonomy" id="547442"/>
    <lineage>
        <taxon>Eukaryota</taxon>
        <taxon>Viridiplantae</taxon>
        <taxon>Streptophyta</taxon>
        <taxon>Embryophyta</taxon>
        <taxon>Tracheophyta</taxon>
        <taxon>Spermatophyta</taxon>
        <taxon>Magnoliopsida</taxon>
        <taxon>Liliopsida</taxon>
        <taxon>Poales</taxon>
        <taxon>Poaceae</taxon>
        <taxon>PACMAD clade</taxon>
        <taxon>Panicoideae</taxon>
        <taxon>Andropogonodae</taxon>
        <taxon>Paspaleae</taxon>
        <taxon>Paspalinae</taxon>
        <taxon>Paspalum</taxon>
    </lineage>
</organism>
<dbReference type="CDD" id="cd14798">
    <property type="entry name" value="RX-CC_like"/>
    <property type="match status" value="1"/>
</dbReference>
<dbReference type="PANTHER" id="PTHR19338">
    <property type="entry name" value="TRANSLOCASE OF INNER MITOCHONDRIAL MEMBRANE 13 HOMOLOG"/>
    <property type="match status" value="1"/>
</dbReference>
<keyword evidence="5" id="KW-0611">Plant defense</keyword>
<dbReference type="GO" id="GO:0006952">
    <property type="term" value="P:defense response"/>
    <property type="evidence" value="ECO:0007669"/>
    <property type="project" value="UniProtKB-KW"/>
</dbReference>
<keyword evidence="4" id="KW-0547">Nucleotide-binding</keyword>
<protein>
    <recommendedName>
        <fullName evidence="6">Disease resistance N-terminal domain-containing protein</fullName>
    </recommendedName>
</protein>
<dbReference type="PANTHER" id="PTHR19338:SF47">
    <property type="entry name" value="OS11G0687900 PROTEIN"/>
    <property type="match status" value="1"/>
</dbReference>
<evidence type="ECO:0000256" key="5">
    <source>
        <dbReference type="ARBA" id="ARBA00022821"/>
    </source>
</evidence>
<dbReference type="InterPro" id="IPR041118">
    <property type="entry name" value="Rx_N"/>
</dbReference>
<comment type="similarity">
    <text evidence="1">Belongs to the disease resistance NB-LRR family.</text>
</comment>
<keyword evidence="8" id="KW-1185">Reference proteome</keyword>
<keyword evidence="2" id="KW-0433">Leucine-rich repeat</keyword>
<accession>A0AAQ3SEG5</accession>
<dbReference type="EMBL" id="CP144745">
    <property type="protein sequence ID" value="WVZ48841.1"/>
    <property type="molecule type" value="Genomic_DNA"/>
</dbReference>
<dbReference type="InterPro" id="IPR038005">
    <property type="entry name" value="RX-like_CC"/>
</dbReference>
<feature type="domain" description="Disease resistance N-terminal" evidence="6">
    <location>
        <begin position="12"/>
        <end position="94"/>
    </location>
</feature>